<evidence type="ECO:0000313" key="1">
    <source>
        <dbReference type="EMBL" id="GAI82060.1"/>
    </source>
</evidence>
<gene>
    <name evidence="1" type="ORF">S12H4_14442</name>
</gene>
<proteinExistence type="predicted"/>
<accession>X1T381</accession>
<sequence length="50" mass="5741">MLVAVLSALREAMFFLYEVQRLTELGGDISRDLCTYFTVISFVSFTKIMN</sequence>
<dbReference type="AlphaFoldDB" id="X1T381"/>
<name>X1T381_9ZZZZ</name>
<protein>
    <submittedName>
        <fullName evidence="1">Uncharacterized protein</fullName>
    </submittedName>
</protein>
<organism evidence="1">
    <name type="scientific">marine sediment metagenome</name>
    <dbReference type="NCBI Taxonomy" id="412755"/>
    <lineage>
        <taxon>unclassified sequences</taxon>
        <taxon>metagenomes</taxon>
        <taxon>ecological metagenomes</taxon>
    </lineage>
</organism>
<dbReference type="EMBL" id="BARW01006887">
    <property type="protein sequence ID" value="GAI82060.1"/>
    <property type="molecule type" value="Genomic_DNA"/>
</dbReference>
<comment type="caution">
    <text evidence="1">The sequence shown here is derived from an EMBL/GenBank/DDBJ whole genome shotgun (WGS) entry which is preliminary data.</text>
</comment>
<reference evidence="1" key="1">
    <citation type="journal article" date="2014" name="Front. Microbiol.">
        <title>High frequency of phylogenetically diverse reductive dehalogenase-homologous genes in deep subseafloor sedimentary metagenomes.</title>
        <authorList>
            <person name="Kawai M."/>
            <person name="Futagami T."/>
            <person name="Toyoda A."/>
            <person name="Takaki Y."/>
            <person name="Nishi S."/>
            <person name="Hori S."/>
            <person name="Arai W."/>
            <person name="Tsubouchi T."/>
            <person name="Morono Y."/>
            <person name="Uchiyama I."/>
            <person name="Ito T."/>
            <person name="Fujiyama A."/>
            <person name="Inagaki F."/>
            <person name="Takami H."/>
        </authorList>
    </citation>
    <scope>NUCLEOTIDE SEQUENCE</scope>
    <source>
        <strain evidence="1">Expedition CK06-06</strain>
    </source>
</reference>